<dbReference type="RefSeq" id="WP_150876873.1">
    <property type="nucleotide sequence ID" value="NZ_VTWS01000003.1"/>
</dbReference>
<feature type="transmembrane region" description="Helical" evidence="1">
    <location>
        <begin position="75"/>
        <end position="96"/>
    </location>
</feature>
<accession>A0A5N1JIE2</accession>
<gene>
    <name evidence="2" type="ORF">F0P93_13125</name>
</gene>
<evidence type="ECO:0000313" key="3">
    <source>
        <dbReference type="Proteomes" id="UP000326344"/>
    </source>
</evidence>
<dbReference type="EMBL" id="VTWS01000003">
    <property type="protein sequence ID" value="KAA9353580.1"/>
    <property type="molecule type" value="Genomic_DNA"/>
</dbReference>
<evidence type="ECO:0000256" key="1">
    <source>
        <dbReference type="SAM" id="Phobius"/>
    </source>
</evidence>
<sequence length="359" mass="40235">MLAYLFAVLTTVFFIGLTLFTASKPSLVGENAMGYGLGLFFLGAGFVVTSLILTIALNVRGGFDWVAQNGSTRNLLVFSAWLVVALTTFFCALFKWEWHSDTLYPAFLHGLAVRQGQFWIPLLWLIPCLLSLHSAGPPLVPLTALKGSFWVAMGLSTVFSGGLLVGYFRESARSAEVEMAQRAEQEDRIHRENLETIAAQKVDDPIVNLLGYSGRYQSDDVKQAALAKIKAHPNWEAEMIALLQSEWRYKEVYYFLDGNAVEHPEQFVGPLNASISRLSADIRADIKDSNNLQHWSFDMYGIDQLLRALDGQFLNRSADFYPSIVKLQQALNTPKPERFKDVRFSITGTVDQWLASHKK</sequence>
<keyword evidence="3" id="KW-1185">Reference proteome</keyword>
<feature type="transmembrane region" description="Helical" evidence="1">
    <location>
        <begin position="32"/>
        <end position="55"/>
    </location>
</feature>
<dbReference type="AlphaFoldDB" id="A0A5N1JIE2"/>
<protein>
    <submittedName>
        <fullName evidence="2">Uncharacterized protein</fullName>
    </submittedName>
</protein>
<reference evidence="2 3" key="1">
    <citation type="submission" date="2019-09" db="EMBL/GenBank/DDBJ databases">
        <title>Genome Sequence of Larkinella sp MA1.</title>
        <authorList>
            <person name="Srinivasan S."/>
        </authorList>
    </citation>
    <scope>NUCLEOTIDE SEQUENCE [LARGE SCALE GENOMIC DNA]</scope>
    <source>
        <strain evidence="2 3">MA1</strain>
    </source>
</reference>
<evidence type="ECO:0000313" key="2">
    <source>
        <dbReference type="EMBL" id="KAA9353580.1"/>
    </source>
</evidence>
<feature type="transmembrane region" description="Helical" evidence="1">
    <location>
        <begin position="147"/>
        <end position="168"/>
    </location>
</feature>
<comment type="caution">
    <text evidence="2">The sequence shown here is derived from an EMBL/GenBank/DDBJ whole genome shotgun (WGS) entry which is preliminary data.</text>
</comment>
<keyword evidence="1" id="KW-1133">Transmembrane helix</keyword>
<name>A0A5N1JIE2_9BACT</name>
<organism evidence="2 3">
    <name type="scientific">Larkinella humicola</name>
    <dbReference type="NCBI Taxonomy" id="2607654"/>
    <lineage>
        <taxon>Bacteria</taxon>
        <taxon>Pseudomonadati</taxon>
        <taxon>Bacteroidota</taxon>
        <taxon>Cytophagia</taxon>
        <taxon>Cytophagales</taxon>
        <taxon>Spirosomataceae</taxon>
        <taxon>Larkinella</taxon>
    </lineage>
</organism>
<keyword evidence="1" id="KW-0812">Transmembrane</keyword>
<keyword evidence="1" id="KW-0472">Membrane</keyword>
<dbReference type="Proteomes" id="UP000326344">
    <property type="component" value="Unassembled WGS sequence"/>
</dbReference>
<feature type="transmembrane region" description="Helical" evidence="1">
    <location>
        <begin position="116"/>
        <end position="135"/>
    </location>
</feature>
<proteinExistence type="predicted"/>